<protein>
    <submittedName>
        <fullName evidence="1">Uncharacterized protein</fullName>
    </submittedName>
</protein>
<sequence length="113" mass="12539">MEYGISLNVSPFTFRIVQEADSDGPTRFTLPDKDPLSPHDLGLPRFGFHRNVGIFKLTGKLTAIGCRSLVSTLARTKRIFEFGIVNQRTGRQLPPPTVHEIRVGLCSDHPAIP</sequence>
<dbReference type="EMBL" id="SJPV01000012">
    <property type="protein sequence ID" value="TWU32518.1"/>
    <property type="molecule type" value="Genomic_DNA"/>
</dbReference>
<reference evidence="1 2" key="1">
    <citation type="submission" date="2019-02" db="EMBL/GenBank/DDBJ databases">
        <title>Deep-cultivation of Planctomycetes and their phenomic and genomic characterization uncovers novel biology.</title>
        <authorList>
            <person name="Wiegand S."/>
            <person name="Jogler M."/>
            <person name="Boedeker C."/>
            <person name="Pinto D."/>
            <person name="Vollmers J."/>
            <person name="Rivas-Marin E."/>
            <person name="Kohn T."/>
            <person name="Peeters S.H."/>
            <person name="Heuer A."/>
            <person name="Rast P."/>
            <person name="Oberbeckmann S."/>
            <person name="Bunk B."/>
            <person name="Jeske O."/>
            <person name="Meyerdierks A."/>
            <person name="Storesund J.E."/>
            <person name="Kallscheuer N."/>
            <person name="Luecker S."/>
            <person name="Lage O.M."/>
            <person name="Pohl T."/>
            <person name="Merkel B.J."/>
            <person name="Hornburger P."/>
            <person name="Mueller R.-W."/>
            <person name="Bruemmer F."/>
            <person name="Labrenz M."/>
            <person name="Spormann A.M."/>
            <person name="Op Den Camp H."/>
            <person name="Overmann J."/>
            <person name="Amann R."/>
            <person name="Jetten M.S.M."/>
            <person name="Mascher T."/>
            <person name="Medema M.H."/>
            <person name="Devos D.P."/>
            <person name="Kaster A.-K."/>
            <person name="Ovreas L."/>
            <person name="Rohde M."/>
            <person name="Galperin M.Y."/>
            <person name="Jogler C."/>
        </authorList>
    </citation>
    <scope>NUCLEOTIDE SEQUENCE [LARGE SCALE GENOMIC DNA]</scope>
    <source>
        <strain evidence="1 2">Poly41</strain>
    </source>
</reference>
<name>A0A5C6D6R3_9BACT</name>
<dbReference type="Proteomes" id="UP000319143">
    <property type="component" value="Unassembled WGS sequence"/>
</dbReference>
<dbReference type="AlphaFoldDB" id="A0A5C6D6R3"/>
<accession>A0A5C6D6R3</accession>
<proteinExistence type="predicted"/>
<evidence type="ECO:0000313" key="2">
    <source>
        <dbReference type="Proteomes" id="UP000319143"/>
    </source>
</evidence>
<evidence type="ECO:0000313" key="1">
    <source>
        <dbReference type="EMBL" id="TWU32518.1"/>
    </source>
</evidence>
<comment type="caution">
    <text evidence="1">The sequence shown here is derived from an EMBL/GenBank/DDBJ whole genome shotgun (WGS) entry which is preliminary data.</text>
</comment>
<gene>
    <name evidence="1" type="ORF">Poly41_54960</name>
</gene>
<organism evidence="1 2">
    <name type="scientific">Novipirellula artificiosorum</name>
    <dbReference type="NCBI Taxonomy" id="2528016"/>
    <lineage>
        <taxon>Bacteria</taxon>
        <taxon>Pseudomonadati</taxon>
        <taxon>Planctomycetota</taxon>
        <taxon>Planctomycetia</taxon>
        <taxon>Pirellulales</taxon>
        <taxon>Pirellulaceae</taxon>
        <taxon>Novipirellula</taxon>
    </lineage>
</organism>
<keyword evidence="2" id="KW-1185">Reference proteome</keyword>